<reference evidence="2 3" key="1">
    <citation type="submission" date="2020-05" db="EMBL/GenBank/DDBJ databases">
        <title>Genetic diversity of Pseudomonas cichorii.</title>
        <authorList>
            <person name="Tani S."/>
            <person name="Yagi H."/>
            <person name="Hashimoto S."/>
            <person name="Iiyama K."/>
            <person name="Furuya N."/>
        </authorList>
    </citation>
    <scope>NUCLEOTIDE SEQUENCE [LARGE SCALE GENOMIC DNA]</scope>
    <source>
        <strain evidence="2 3">LMG 2162</strain>
    </source>
</reference>
<organism evidence="2 3">
    <name type="scientific">Pseudomonas cichorii</name>
    <dbReference type="NCBI Taxonomy" id="36746"/>
    <lineage>
        <taxon>Bacteria</taxon>
        <taxon>Pseudomonadati</taxon>
        <taxon>Pseudomonadota</taxon>
        <taxon>Gammaproteobacteria</taxon>
        <taxon>Pseudomonadales</taxon>
        <taxon>Pseudomonadaceae</taxon>
        <taxon>Pseudomonas</taxon>
    </lineage>
</organism>
<evidence type="ECO:0000313" key="3">
    <source>
        <dbReference type="Proteomes" id="UP000614982"/>
    </source>
</evidence>
<protein>
    <submittedName>
        <fullName evidence="2">Uncharacterized protein</fullName>
    </submittedName>
</protein>
<proteinExistence type="predicted"/>
<comment type="caution">
    <text evidence="2">The sequence shown here is derived from an EMBL/GenBank/DDBJ whole genome shotgun (WGS) entry which is preliminary data.</text>
</comment>
<gene>
    <name evidence="2" type="ORF">PSCICP_20020</name>
</gene>
<evidence type="ECO:0000256" key="1">
    <source>
        <dbReference type="SAM" id="MobiDB-lite"/>
    </source>
</evidence>
<keyword evidence="3" id="KW-1185">Reference proteome</keyword>
<feature type="compositionally biased region" description="Polar residues" evidence="1">
    <location>
        <begin position="7"/>
        <end position="24"/>
    </location>
</feature>
<accession>A0ABQ1DLW9</accession>
<name>A0ABQ1DLW9_PSECI</name>
<feature type="region of interest" description="Disordered" evidence="1">
    <location>
        <begin position="1"/>
        <end position="24"/>
    </location>
</feature>
<sequence>MVMSPFRISQTRDSVPNPDKTNTAQARENIKFALTIRCDSSRSTINISAATDENRFCMAMEGKSSDFPSEVFCRMVPNVIEKTESMAISKTESE</sequence>
<dbReference type="EMBL" id="BLWA01000004">
    <property type="protein sequence ID" value="GFM92030.1"/>
    <property type="molecule type" value="Genomic_DNA"/>
</dbReference>
<dbReference type="Proteomes" id="UP000614982">
    <property type="component" value="Unassembled WGS sequence"/>
</dbReference>
<evidence type="ECO:0000313" key="2">
    <source>
        <dbReference type="EMBL" id="GFM92030.1"/>
    </source>
</evidence>